<feature type="compositionally biased region" description="Low complexity" evidence="1">
    <location>
        <begin position="123"/>
        <end position="139"/>
    </location>
</feature>
<feature type="compositionally biased region" description="Low complexity" evidence="1">
    <location>
        <begin position="14"/>
        <end position="45"/>
    </location>
</feature>
<feature type="compositionally biased region" description="Low complexity" evidence="1">
    <location>
        <begin position="260"/>
        <end position="271"/>
    </location>
</feature>
<feature type="non-terminal residue" evidence="2">
    <location>
        <position position="1"/>
    </location>
</feature>
<feature type="compositionally biased region" description="Basic residues" evidence="1">
    <location>
        <begin position="288"/>
        <end position="312"/>
    </location>
</feature>
<feature type="compositionally biased region" description="Basic and acidic residues" evidence="1">
    <location>
        <begin position="349"/>
        <end position="374"/>
    </location>
</feature>
<feature type="compositionally biased region" description="Basic residues" evidence="1">
    <location>
        <begin position="147"/>
        <end position="168"/>
    </location>
</feature>
<dbReference type="EMBL" id="CADCTP010000143">
    <property type="protein sequence ID" value="CAA9243399.1"/>
    <property type="molecule type" value="Genomic_DNA"/>
</dbReference>
<feature type="non-terminal residue" evidence="2">
    <location>
        <position position="385"/>
    </location>
</feature>
<evidence type="ECO:0000256" key="1">
    <source>
        <dbReference type="SAM" id="MobiDB-lite"/>
    </source>
</evidence>
<feature type="region of interest" description="Disordered" evidence="1">
    <location>
        <begin position="212"/>
        <end position="385"/>
    </location>
</feature>
<accession>A0A6J4I8U4</accession>
<dbReference type="GO" id="GO:0016829">
    <property type="term" value="F:lyase activity"/>
    <property type="evidence" value="ECO:0007669"/>
    <property type="project" value="UniProtKB-KW"/>
</dbReference>
<name>A0A6J4I8U4_9ACTN</name>
<feature type="region of interest" description="Disordered" evidence="1">
    <location>
        <begin position="1"/>
        <end position="180"/>
    </location>
</feature>
<sequence>GDRPGDAAGRRAGDGAAQRQRGGRADPGPGRAGPAAPAGPAVDAAPGGGHAGRPGPPAHRRDPAPGRGGRAGGRAAAVQPADRGARRHRPGDVREGEGDDGGGGVPAVPADPAVDRAQRRLAGRPGRGLPRALPVLLPRRVADRPAGHPRVRRPRRHPGQPRPVRRHGPPPAGGGDDVRGLLLHRPARAGAPDRVVGPGGVVLRGVGRAGAAALDDEVRRRGVVRGPGARRAHPGPAQRERRPGQHPLRGRHRDRGGPAGRAAHAGPGRLPGRAHHRADHADAVLAGRVRRAAGRCRRRRGRGARPGPHRRADHPPVHAGIEGRAAGLVPADQAGDGRGDPVPQARPLRRGEVRLPEGDDGRAARLVHPGDRRAAARLPHPLLDL</sequence>
<reference evidence="2" key="1">
    <citation type="submission" date="2020-02" db="EMBL/GenBank/DDBJ databases">
        <authorList>
            <person name="Meier V. D."/>
        </authorList>
    </citation>
    <scope>NUCLEOTIDE SEQUENCE</scope>
    <source>
        <strain evidence="2">AVDCRST_MAG41</strain>
    </source>
</reference>
<proteinExistence type="predicted"/>
<dbReference type="EC" id="4.1.99.14" evidence="2"/>
<evidence type="ECO:0000313" key="2">
    <source>
        <dbReference type="EMBL" id="CAA9243399.1"/>
    </source>
</evidence>
<feature type="compositionally biased region" description="Basic and acidic residues" evidence="1">
    <location>
        <begin position="1"/>
        <end position="13"/>
    </location>
</feature>
<keyword evidence="2" id="KW-0456">Lyase</keyword>
<gene>
    <name evidence="2" type="ORF">AVDCRST_MAG41-1546</name>
</gene>
<protein>
    <submittedName>
        <fullName evidence="2">Spore photoproduct lyase</fullName>
        <ecNumber evidence="2">4.1.99.14</ecNumber>
    </submittedName>
</protein>
<dbReference type="AlphaFoldDB" id="A0A6J4I8U4"/>
<organism evidence="2">
    <name type="scientific">uncultured Mycobacteriales bacterium</name>
    <dbReference type="NCBI Taxonomy" id="581187"/>
    <lineage>
        <taxon>Bacteria</taxon>
        <taxon>Bacillati</taxon>
        <taxon>Actinomycetota</taxon>
        <taxon>Actinomycetes</taxon>
        <taxon>Mycobacteriales</taxon>
        <taxon>environmental samples</taxon>
    </lineage>
</organism>